<dbReference type="InterPro" id="IPR000551">
    <property type="entry name" value="MerR-type_HTH_dom"/>
</dbReference>
<dbReference type="GO" id="GO:0003700">
    <property type="term" value="F:DNA-binding transcription factor activity"/>
    <property type="evidence" value="ECO:0007669"/>
    <property type="project" value="InterPro"/>
</dbReference>
<evidence type="ECO:0000256" key="4">
    <source>
        <dbReference type="ARBA" id="ARBA00023163"/>
    </source>
</evidence>
<evidence type="ECO:0000313" key="7">
    <source>
        <dbReference type="Proteomes" id="UP000563898"/>
    </source>
</evidence>
<comment type="caution">
    <text evidence="6">The sequence shown here is derived from an EMBL/GenBank/DDBJ whole genome shotgun (WGS) entry which is preliminary data.</text>
</comment>
<reference evidence="6 7" key="1">
    <citation type="submission" date="2020-04" db="EMBL/GenBank/DDBJ databases">
        <title>MicrobeNet Type strains.</title>
        <authorList>
            <person name="Nicholson A.C."/>
        </authorList>
    </citation>
    <scope>NUCLEOTIDE SEQUENCE [LARGE SCALE GENOMIC DNA]</scope>
    <source>
        <strain evidence="6 7">ATCC BAA-14</strain>
    </source>
</reference>
<feature type="domain" description="HTH merR-type" evidence="5">
    <location>
        <begin position="129"/>
        <end position="200"/>
    </location>
</feature>
<keyword evidence="3" id="KW-0238">DNA-binding</keyword>
<accession>A0A846WW62</accession>
<dbReference type="PANTHER" id="PTHR30204">
    <property type="entry name" value="REDOX-CYCLING DRUG-SENSING TRANSCRIPTIONAL ACTIVATOR SOXR"/>
    <property type="match status" value="1"/>
</dbReference>
<dbReference type="PROSITE" id="PS50937">
    <property type="entry name" value="HTH_MERR_2"/>
    <property type="match status" value="2"/>
</dbReference>
<evidence type="ECO:0000313" key="6">
    <source>
        <dbReference type="EMBL" id="NKY04691.1"/>
    </source>
</evidence>
<dbReference type="Gene3D" id="1.10.1660.10">
    <property type="match status" value="2"/>
</dbReference>
<dbReference type="Pfam" id="PF13411">
    <property type="entry name" value="MerR_1"/>
    <property type="match status" value="2"/>
</dbReference>
<evidence type="ECO:0000256" key="1">
    <source>
        <dbReference type="ARBA" id="ARBA00022491"/>
    </source>
</evidence>
<dbReference type="Proteomes" id="UP000563898">
    <property type="component" value="Unassembled WGS sequence"/>
</dbReference>
<sequence length="255" mass="27538">MRTEGLSPTMTTADVAAAAGYSVQQVRDLEALGVIPPAPRTRSGYRQFSPEHVHSLCAYRDLAYAVRPVVACRTMRQIRSAPSDYAAAMISELHTRLNREREHTLAARSALTSISSEETADVAPTEDDCMTITELAQALEVKASTLRFWESVGLITPQRVSTPAGSVRRYPGVAIRDARIVAALRAGGYRIPEVQKAISAVRELTDHTTPLTALDSRLPSIAQRTFALLRSGAILADPIEQPRSAGLFAAAPTTS</sequence>
<dbReference type="EMBL" id="JAAXPC010000021">
    <property type="protein sequence ID" value="NKY04691.1"/>
    <property type="molecule type" value="Genomic_DNA"/>
</dbReference>
<dbReference type="SMART" id="SM00422">
    <property type="entry name" value="HTH_MERR"/>
    <property type="match status" value="2"/>
</dbReference>
<dbReference type="AlphaFoldDB" id="A0A846WW62"/>
<dbReference type="SUPFAM" id="SSF46955">
    <property type="entry name" value="Putative DNA-binding domain"/>
    <property type="match status" value="2"/>
</dbReference>
<organism evidence="6 7">
    <name type="scientific">Gordonia polyisoprenivorans</name>
    <dbReference type="NCBI Taxonomy" id="84595"/>
    <lineage>
        <taxon>Bacteria</taxon>
        <taxon>Bacillati</taxon>
        <taxon>Actinomycetota</taxon>
        <taxon>Actinomycetes</taxon>
        <taxon>Mycobacteriales</taxon>
        <taxon>Gordoniaceae</taxon>
        <taxon>Gordonia</taxon>
    </lineage>
</organism>
<keyword evidence="2" id="KW-0805">Transcription regulation</keyword>
<proteinExistence type="predicted"/>
<evidence type="ECO:0000256" key="3">
    <source>
        <dbReference type="ARBA" id="ARBA00023125"/>
    </source>
</evidence>
<name>A0A846WW62_9ACTN</name>
<evidence type="ECO:0000256" key="2">
    <source>
        <dbReference type="ARBA" id="ARBA00023015"/>
    </source>
</evidence>
<feature type="domain" description="HTH merR-type" evidence="5">
    <location>
        <begin position="9"/>
        <end position="53"/>
    </location>
</feature>
<dbReference type="PANTHER" id="PTHR30204:SF69">
    <property type="entry name" value="MERR-FAMILY TRANSCRIPTIONAL REGULATOR"/>
    <property type="match status" value="1"/>
</dbReference>
<dbReference type="InterPro" id="IPR047057">
    <property type="entry name" value="MerR_fam"/>
</dbReference>
<keyword evidence="4" id="KW-0804">Transcription</keyword>
<dbReference type="GO" id="GO:0003677">
    <property type="term" value="F:DNA binding"/>
    <property type="evidence" value="ECO:0007669"/>
    <property type="project" value="UniProtKB-KW"/>
</dbReference>
<evidence type="ECO:0000259" key="5">
    <source>
        <dbReference type="PROSITE" id="PS50937"/>
    </source>
</evidence>
<dbReference type="RefSeq" id="WP_006368513.1">
    <property type="nucleotide sequence ID" value="NZ_CP085887.1"/>
</dbReference>
<gene>
    <name evidence="6" type="ORF">HGA05_24310</name>
</gene>
<protein>
    <submittedName>
        <fullName evidence="6">MerR family transcriptional regulator</fullName>
    </submittedName>
</protein>
<keyword evidence="1" id="KW-0678">Repressor</keyword>
<dbReference type="InterPro" id="IPR009061">
    <property type="entry name" value="DNA-bd_dom_put_sf"/>
</dbReference>